<evidence type="ECO:0000313" key="1">
    <source>
        <dbReference type="EMBL" id="PHV72287.1"/>
    </source>
</evidence>
<keyword evidence="2" id="KW-1185">Reference proteome</keyword>
<protein>
    <submittedName>
        <fullName evidence="1">Aldo/keto reductase</fullName>
    </submittedName>
</protein>
<name>A0AC61DL48_9FIRM</name>
<sequence length="325" mass="36647">MKYMQIGRSGIEASQIALGTWAIGGGSWWGQNDDQESIRTIHGAMDKGINLIDTAPVYGFGHSEEIVGKAIKDRRHKVHISTKCGIWWNDNEGSFYFSRDGYNTYKNLSKRAVKQGLEDSLRRLGTDYIDIFFTHWQSVEPFFTPVEETMEALNELKQEGKILAIGASNVSPEHIKAYTACGQLDIIQEKYSILDRRIEAEILPCAESYGITFQAYSPLEQGILTGKIQKDYVPEEGSARFGKKWYEPEYLSQAVDMVASWRGLCEKYNCTPTHLAIAWITAQGQSMNVLCGARKVEQLEDNIGGADILLTQEECDWMRAQASFK</sequence>
<dbReference type="Proteomes" id="UP000224460">
    <property type="component" value="Unassembled WGS sequence"/>
</dbReference>
<organism evidence="1 2">
    <name type="scientific">Sporanaerobium hydrogeniformans</name>
    <dbReference type="NCBI Taxonomy" id="3072179"/>
    <lineage>
        <taxon>Bacteria</taxon>
        <taxon>Bacillati</taxon>
        <taxon>Bacillota</taxon>
        <taxon>Clostridia</taxon>
        <taxon>Lachnospirales</taxon>
        <taxon>Lachnospiraceae</taxon>
        <taxon>Sporanaerobium</taxon>
    </lineage>
</organism>
<dbReference type="EMBL" id="PEDL01000001">
    <property type="protein sequence ID" value="PHV72287.1"/>
    <property type="molecule type" value="Genomic_DNA"/>
</dbReference>
<accession>A0AC61DL48</accession>
<comment type="caution">
    <text evidence="1">The sequence shown here is derived from an EMBL/GenBank/DDBJ whole genome shotgun (WGS) entry which is preliminary data.</text>
</comment>
<reference evidence="1" key="1">
    <citation type="submission" date="2017-10" db="EMBL/GenBank/DDBJ databases">
        <title>Genome sequence of cellulolytic Lachnospiraceae bacterium XHS1971 isolated from hotspring sediment.</title>
        <authorList>
            <person name="Vasudevan G."/>
            <person name="Joshi A.J."/>
            <person name="Hivarkar S."/>
            <person name="Lanjekar V.B."/>
            <person name="Dhakephalkar P.K."/>
            <person name="Dagar S."/>
        </authorList>
    </citation>
    <scope>NUCLEOTIDE SEQUENCE</scope>
    <source>
        <strain evidence="1">XHS1971</strain>
    </source>
</reference>
<evidence type="ECO:0000313" key="2">
    <source>
        <dbReference type="Proteomes" id="UP000224460"/>
    </source>
</evidence>
<proteinExistence type="predicted"/>
<gene>
    <name evidence="1" type="ORF">CS063_02085</name>
</gene>